<dbReference type="CDD" id="cd16433">
    <property type="entry name" value="CheB"/>
    <property type="match status" value="1"/>
</dbReference>
<keyword evidence="7" id="KW-1185">Reference proteome</keyword>
<dbReference type="SUPFAM" id="SSF52738">
    <property type="entry name" value="Methylesterase CheB, C-terminal domain"/>
    <property type="match status" value="1"/>
</dbReference>
<dbReference type="PROSITE" id="PS50122">
    <property type="entry name" value="CHEB"/>
    <property type="match status" value="1"/>
</dbReference>
<gene>
    <name evidence="6" type="ORF">ACFOET_03990</name>
</gene>
<dbReference type="Pfam" id="PF01339">
    <property type="entry name" value="CheB_methylest"/>
    <property type="match status" value="1"/>
</dbReference>
<dbReference type="RefSeq" id="WP_379019804.1">
    <property type="nucleotide sequence ID" value="NZ_JBHRTA010000009.1"/>
</dbReference>
<keyword evidence="4" id="KW-0145">Chemotaxis</keyword>
<evidence type="ECO:0000313" key="6">
    <source>
        <dbReference type="EMBL" id="MFC3196767.1"/>
    </source>
</evidence>
<feature type="active site" evidence="4">
    <location>
        <position position="143"/>
    </location>
</feature>
<organism evidence="6 7">
    <name type="scientific">Parapedobacter deserti</name>
    <dbReference type="NCBI Taxonomy" id="1912957"/>
    <lineage>
        <taxon>Bacteria</taxon>
        <taxon>Pseudomonadati</taxon>
        <taxon>Bacteroidota</taxon>
        <taxon>Sphingobacteriia</taxon>
        <taxon>Sphingobacteriales</taxon>
        <taxon>Sphingobacteriaceae</taxon>
        <taxon>Parapedobacter</taxon>
    </lineage>
</organism>
<evidence type="ECO:0000259" key="5">
    <source>
        <dbReference type="PROSITE" id="PS50122"/>
    </source>
</evidence>
<evidence type="ECO:0000256" key="3">
    <source>
        <dbReference type="ARBA" id="ARBA00048267"/>
    </source>
</evidence>
<dbReference type="Gene3D" id="3.40.50.180">
    <property type="entry name" value="Methylesterase CheB, C-terminal domain"/>
    <property type="match status" value="1"/>
</dbReference>
<sequence>MLKLNPYIINKLRGAEVLVLACSAGGFKVMFNMLKVLPDNLSVGVLVIIHRNAKYETNIEESITTKCGIAIKVAEDKEPIVPGTVYFAPAGYHLLLEPDRSLSLDISEPVNYCRPSIDVTLQSIADVYGPSAIAVLLSGANQDGAHGMKAIHDAGGLCIVQHPDYAEIDTMPEAAIALKAANLILNDDELVAFSQELNNLILRRNLPWRN</sequence>
<reference evidence="7" key="1">
    <citation type="journal article" date="2019" name="Int. J. Syst. Evol. Microbiol.">
        <title>The Global Catalogue of Microorganisms (GCM) 10K type strain sequencing project: providing services to taxonomists for standard genome sequencing and annotation.</title>
        <authorList>
            <consortium name="The Broad Institute Genomics Platform"/>
            <consortium name="The Broad Institute Genome Sequencing Center for Infectious Disease"/>
            <person name="Wu L."/>
            <person name="Ma J."/>
        </authorList>
    </citation>
    <scope>NUCLEOTIDE SEQUENCE [LARGE SCALE GENOMIC DNA]</scope>
    <source>
        <strain evidence="7">KCTC 52416</strain>
    </source>
</reference>
<dbReference type="EC" id="3.1.1.61" evidence="2"/>
<dbReference type="InterPro" id="IPR000673">
    <property type="entry name" value="Sig_transdc_resp-reg_Me-estase"/>
</dbReference>
<comment type="catalytic activity">
    <reaction evidence="3">
        <text>[protein]-L-glutamate 5-O-methyl ester + H2O = L-glutamyl-[protein] + methanol + H(+)</text>
        <dbReference type="Rhea" id="RHEA:23236"/>
        <dbReference type="Rhea" id="RHEA-COMP:10208"/>
        <dbReference type="Rhea" id="RHEA-COMP:10311"/>
        <dbReference type="ChEBI" id="CHEBI:15377"/>
        <dbReference type="ChEBI" id="CHEBI:15378"/>
        <dbReference type="ChEBI" id="CHEBI:17790"/>
        <dbReference type="ChEBI" id="CHEBI:29973"/>
        <dbReference type="ChEBI" id="CHEBI:82795"/>
        <dbReference type="EC" id="3.1.1.61"/>
    </reaction>
</comment>
<dbReference type="Proteomes" id="UP001595526">
    <property type="component" value="Unassembled WGS sequence"/>
</dbReference>
<dbReference type="EMBL" id="JBHRTA010000009">
    <property type="protein sequence ID" value="MFC3196767.1"/>
    <property type="molecule type" value="Genomic_DNA"/>
</dbReference>
<evidence type="ECO:0000313" key="7">
    <source>
        <dbReference type="Proteomes" id="UP001595526"/>
    </source>
</evidence>
<feature type="domain" description="CheB-type methylesterase" evidence="5">
    <location>
        <begin position="11"/>
        <end position="192"/>
    </location>
</feature>
<evidence type="ECO:0000256" key="4">
    <source>
        <dbReference type="PROSITE-ProRule" id="PRU00050"/>
    </source>
</evidence>
<protein>
    <recommendedName>
        <fullName evidence="2">protein-glutamate methylesterase</fullName>
        <ecNumber evidence="2">3.1.1.61</ecNumber>
    </recommendedName>
</protein>
<comment type="caution">
    <text evidence="6">The sequence shown here is derived from an EMBL/GenBank/DDBJ whole genome shotgun (WGS) entry which is preliminary data.</text>
</comment>
<name>A0ABV7JN87_9SPHI</name>
<dbReference type="InterPro" id="IPR035909">
    <property type="entry name" value="CheB_C"/>
</dbReference>
<dbReference type="PANTHER" id="PTHR42872:SF6">
    <property type="entry name" value="PROTEIN-GLUTAMATE METHYLESTERASE_PROTEIN-GLUTAMINE GLUTAMINASE"/>
    <property type="match status" value="1"/>
</dbReference>
<keyword evidence="1 4" id="KW-0378">Hydrolase</keyword>
<evidence type="ECO:0000256" key="2">
    <source>
        <dbReference type="ARBA" id="ARBA00039140"/>
    </source>
</evidence>
<feature type="active site" evidence="4">
    <location>
        <position position="23"/>
    </location>
</feature>
<dbReference type="PANTHER" id="PTHR42872">
    <property type="entry name" value="PROTEIN-GLUTAMATE METHYLESTERASE/PROTEIN-GLUTAMINE GLUTAMINASE"/>
    <property type="match status" value="1"/>
</dbReference>
<accession>A0ABV7JN87</accession>
<feature type="active site" evidence="4">
    <location>
        <position position="50"/>
    </location>
</feature>
<proteinExistence type="predicted"/>
<evidence type="ECO:0000256" key="1">
    <source>
        <dbReference type="ARBA" id="ARBA00022801"/>
    </source>
</evidence>